<comment type="caution">
    <text evidence="5">The sequence shown here is derived from an EMBL/GenBank/DDBJ whole genome shotgun (WGS) entry which is preliminary data.</text>
</comment>
<organism evidence="5 6">
    <name type="scientific">SAR86 cluster bacterium</name>
    <dbReference type="NCBI Taxonomy" id="2030880"/>
    <lineage>
        <taxon>Bacteria</taxon>
        <taxon>Pseudomonadati</taxon>
        <taxon>Pseudomonadota</taxon>
        <taxon>Gammaproteobacteria</taxon>
        <taxon>SAR86 cluster</taxon>
    </lineage>
</organism>
<dbReference type="NCBIfam" id="TIGR01549">
    <property type="entry name" value="HAD-SF-IA-v1"/>
    <property type="match status" value="1"/>
</dbReference>
<dbReference type="PANTHER" id="PTHR43434:SF23">
    <property type="entry name" value="PHOSPHOGLYCOLATE PHOSPHATASE"/>
    <property type="match status" value="1"/>
</dbReference>
<dbReference type="InterPro" id="IPR006439">
    <property type="entry name" value="HAD-SF_hydro_IA"/>
</dbReference>
<dbReference type="InterPro" id="IPR041492">
    <property type="entry name" value="HAD_2"/>
</dbReference>
<protein>
    <submittedName>
        <fullName evidence="5">Phosphoglycolate phosphatase</fullName>
    </submittedName>
</protein>
<keyword evidence="3" id="KW-0460">Magnesium</keyword>
<dbReference type="InterPro" id="IPR023198">
    <property type="entry name" value="PGP-like_dom2"/>
</dbReference>
<dbReference type="Pfam" id="PF13419">
    <property type="entry name" value="HAD_2"/>
    <property type="match status" value="1"/>
</dbReference>
<evidence type="ECO:0000256" key="2">
    <source>
        <dbReference type="ARBA" id="ARBA00022801"/>
    </source>
</evidence>
<dbReference type="PANTHER" id="PTHR43434">
    <property type="entry name" value="PHOSPHOGLYCOLATE PHOSPHATASE"/>
    <property type="match status" value="1"/>
</dbReference>
<proteinExistence type="predicted"/>
<keyword evidence="4" id="KW-0119">Carbohydrate metabolism</keyword>
<evidence type="ECO:0000256" key="3">
    <source>
        <dbReference type="ARBA" id="ARBA00022842"/>
    </source>
</evidence>
<dbReference type="SFLD" id="SFLDG01135">
    <property type="entry name" value="C1.5.6:_HAD__Beta-PGM__Phospha"/>
    <property type="match status" value="1"/>
</dbReference>
<dbReference type="FunFam" id="3.40.50.1000:FF:000022">
    <property type="entry name" value="Phosphoglycolate phosphatase"/>
    <property type="match status" value="1"/>
</dbReference>
<dbReference type="AlphaFoldDB" id="A0A2A5CCC8"/>
<gene>
    <name evidence="5" type="ORF">COA71_07635</name>
</gene>
<evidence type="ECO:0000256" key="4">
    <source>
        <dbReference type="ARBA" id="ARBA00023277"/>
    </source>
</evidence>
<dbReference type="InterPro" id="IPR036412">
    <property type="entry name" value="HAD-like_sf"/>
</dbReference>
<reference evidence="6" key="1">
    <citation type="submission" date="2017-08" db="EMBL/GenBank/DDBJ databases">
        <title>A dynamic microbial community with high functional redundancy inhabits the cold, oxic subseafloor aquifer.</title>
        <authorList>
            <person name="Tully B.J."/>
            <person name="Wheat C.G."/>
            <person name="Glazer B.T."/>
            <person name="Huber J.A."/>
        </authorList>
    </citation>
    <scope>NUCLEOTIDE SEQUENCE [LARGE SCALE GENOMIC DNA]</scope>
</reference>
<dbReference type="Proteomes" id="UP000228987">
    <property type="component" value="Unassembled WGS sequence"/>
</dbReference>
<accession>A0A2A5CCC8</accession>
<keyword evidence="2" id="KW-0378">Hydrolase</keyword>
<dbReference type="NCBIfam" id="TIGR01509">
    <property type="entry name" value="HAD-SF-IA-v3"/>
    <property type="match status" value="1"/>
</dbReference>
<name>A0A2A5CCC8_9GAMM</name>
<dbReference type="GO" id="GO:0006281">
    <property type="term" value="P:DNA repair"/>
    <property type="evidence" value="ECO:0007669"/>
    <property type="project" value="TreeGrafter"/>
</dbReference>
<keyword evidence="1" id="KW-0479">Metal-binding</keyword>
<dbReference type="GO" id="GO:0008967">
    <property type="term" value="F:phosphoglycolate phosphatase activity"/>
    <property type="evidence" value="ECO:0007669"/>
    <property type="project" value="TreeGrafter"/>
</dbReference>
<evidence type="ECO:0000313" key="6">
    <source>
        <dbReference type="Proteomes" id="UP000228987"/>
    </source>
</evidence>
<dbReference type="GO" id="GO:0046872">
    <property type="term" value="F:metal ion binding"/>
    <property type="evidence" value="ECO:0007669"/>
    <property type="project" value="UniProtKB-KW"/>
</dbReference>
<dbReference type="InterPro" id="IPR050155">
    <property type="entry name" value="HAD-like_hydrolase_sf"/>
</dbReference>
<dbReference type="InterPro" id="IPR023214">
    <property type="entry name" value="HAD_sf"/>
</dbReference>
<sequence length="218" mass="24378">MSKHVLFDLDGTLLDTAKDFTQVLNQLLQQYGSDQVSSAQVQETVSDGARALIKLGFGINEAHGNFNNYLQELLDLYAIKITDTEAELFKGIPELLSRINAENFQWGIVTNKPTRFTTPLLKNFSAMKNAAVIVCADQVTQGKPSPESLLLACETLACKPEECIYVGDHKRDIDAGKNANILTIAVRWGYYPEHIRLEDWKPDLIVETPQEIAAYLFD</sequence>
<dbReference type="SFLD" id="SFLDG01129">
    <property type="entry name" value="C1.5:_HAD__Beta-PGM__Phosphata"/>
    <property type="match status" value="1"/>
</dbReference>
<evidence type="ECO:0000313" key="5">
    <source>
        <dbReference type="EMBL" id="PCJ41423.1"/>
    </source>
</evidence>
<dbReference type="Gene3D" id="1.10.150.240">
    <property type="entry name" value="Putative phosphatase, domain 2"/>
    <property type="match status" value="1"/>
</dbReference>
<dbReference type="SUPFAM" id="SSF56784">
    <property type="entry name" value="HAD-like"/>
    <property type="match status" value="1"/>
</dbReference>
<dbReference type="GO" id="GO:0005829">
    <property type="term" value="C:cytosol"/>
    <property type="evidence" value="ECO:0007669"/>
    <property type="project" value="TreeGrafter"/>
</dbReference>
<dbReference type="Gene3D" id="3.40.50.1000">
    <property type="entry name" value="HAD superfamily/HAD-like"/>
    <property type="match status" value="1"/>
</dbReference>
<dbReference type="SFLD" id="SFLDS00003">
    <property type="entry name" value="Haloacid_Dehalogenase"/>
    <property type="match status" value="1"/>
</dbReference>
<evidence type="ECO:0000256" key="1">
    <source>
        <dbReference type="ARBA" id="ARBA00022723"/>
    </source>
</evidence>
<dbReference type="EMBL" id="NVWI01000005">
    <property type="protein sequence ID" value="PCJ41423.1"/>
    <property type="molecule type" value="Genomic_DNA"/>
</dbReference>